<name>A0A836CLL9_9STRA</name>
<dbReference type="InterPro" id="IPR042214">
    <property type="entry name" value="TruD_catalytic"/>
</dbReference>
<dbReference type="Gene3D" id="3.30.2350.20">
    <property type="entry name" value="TruD, catalytic domain"/>
    <property type="match status" value="3"/>
</dbReference>
<dbReference type="AlphaFoldDB" id="A0A836CLL9"/>
<feature type="domain" description="TRUD" evidence="4">
    <location>
        <begin position="366"/>
        <end position="605"/>
    </location>
</feature>
<feature type="compositionally biased region" description="Gly residues" evidence="3">
    <location>
        <begin position="604"/>
        <end position="615"/>
    </location>
</feature>
<keyword evidence="6" id="KW-1185">Reference proteome</keyword>
<evidence type="ECO:0000313" key="5">
    <source>
        <dbReference type="EMBL" id="KAG5189803.1"/>
    </source>
</evidence>
<protein>
    <recommendedName>
        <fullName evidence="4">TRUD domain-containing protein</fullName>
    </recommendedName>
</protein>
<dbReference type="EMBL" id="JAFCMP010000045">
    <property type="protein sequence ID" value="KAG5189803.1"/>
    <property type="molecule type" value="Genomic_DNA"/>
</dbReference>
<dbReference type="Proteomes" id="UP000664859">
    <property type="component" value="Unassembled WGS sequence"/>
</dbReference>
<dbReference type="GO" id="GO:0003723">
    <property type="term" value="F:RNA binding"/>
    <property type="evidence" value="ECO:0007669"/>
    <property type="project" value="InterPro"/>
</dbReference>
<dbReference type="SUPFAM" id="SSF55120">
    <property type="entry name" value="Pseudouridine synthase"/>
    <property type="match status" value="1"/>
</dbReference>
<evidence type="ECO:0000259" key="4">
    <source>
        <dbReference type="PROSITE" id="PS50984"/>
    </source>
</evidence>
<dbReference type="PROSITE" id="PS50984">
    <property type="entry name" value="TRUD"/>
    <property type="match status" value="1"/>
</dbReference>
<dbReference type="GO" id="GO:0005634">
    <property type="term" value="C:nucleus"/>
    <property type="evidence" value="ECO:0007669"/>
    <property type="project" value="TreeGrafter"/>
</dbReference>
<comment type="similarity">
    <text evidence="1">Belongs to the pseudouridine synthase TruD family.</text>
</comment>
<dbReference type="InterPro" id="IPR020103">
    <property type="entry name" value="PsdUridine_synth_cat_dom_sf"/>
</dbReference>
<gene>
    <name evidence="5" type="ORF">JKP88DRAFT_286547</name>
</gene>
<sequence length="1208" mass="125846">MAAACTCNALVCSTSAEVPALEGASLKNTAQDFVVVELPADGAAAYTPADPSRVLDSSVSKPVVQLLPPRHAIAQAVQEWRWQRQWLSGRLGGGRDAGEAEMAAEALEGMGKGFNVLEGHLGAAQVHLLQDWLLELAAAVDPLTGEFLEGLGGGKGGAGPAARLLLTCPADMDKAGRTGLHSLFKSLFGYLETKTVLGQPQESAPAEAAAEEDADASTPVATPAAALELQYKPPSKGRRGWPRGRPEYLEFSLYKAGRGTHEAIDALSRVLRVKRTRFSYAGSKDRRAFTAQKVRCWRLEAEELVAADAAMQKEGLAVSDLCYKPSELGLGQLRGNRFTVGVSLPEGSTLADAQLSAAADKLVAQGFVNFFGPQRFGRADTPNHEVGMSILRLEWAEAVDKLLAPSSRDGADVAAAKAAWADTKAAWAETKLCVDSAEVAKAKAAWAQTKDVAAALALLPRRAMVEHALLGALAKSAGKDPLSALSALDEPGGKDSLSTLRALPRNLRQLYTQAYQSLLWNCAASTRMEMNTAKAVLGDLTIHVLGDLVLLDARTQAPLTAWDFRGGGEEPAGALSDATAPAQEPARPAGVKGQGLGRWKKKTQGGGAGQGGRGGIPPSTFVAPPSIRVYMVEDEDAEQGRFGIEHVVEHPAHVVGTRTLHRLYADGVHETVLDGHPQSDFTLMGAYRHLIVKPEEIAAAATPSTAAAAEDADAYQDDAATSSIRDADTNCPGGGDSGAGSVTLSFSLPPSSFCGRTHAAEAVERGIIPALAPPHGHCHECKLPGCSATVFFESDTGRVYDYCCRAHAYQAGALSGRSGSGSGGGGGGYAAHGPQCALPGCARAAYVDPTSNHAHDYCGRTHAREHAQMLSDGGGAAAATAAAAAAAAAPAAAAAVAAAAAAAAAAVAAPAPAPAAAAAPSPAAAAAAAAAPSPATPAAAAAAAAAPRDCSLPGCAKPRWLDPRAGLGPILDAGVERVFVTSRPNAVGSADTGFQLSVLTRTHADFAPVREQFLSKWTKPGAPPSVVRVFKVKVPDHMFSVVSVFEVKVPDHVFRAYDAYKQLKGNRVRRFHSLAYDAYKQLKGNRVRRRFHGTSCSADCNFFVNFKDGPCGGHNCAVCGICTHGFLMEYSGATAQRTKFNLRYGRGLYFSSISGKTEEPTLGGTLPPTGHDSIVANPSPGNLYYDELVVYCNEAAIPTFMIAYTLPC</sequence>
<proteinExistence type="inferred from homology"/>
<dbReference type="SUPFAM" id="SSF56399">
    <property type="entry name" value="ADP-ribosylation"/>
    <property type="match status" value="1"/>
</dbReference>
<dbReference type="GO" id="GO:0001522">
    <property type="term" value="P:pseudouridine synthesis"/>
    <property type="evidence" value="ECO:0007669"/>
    <property type="project" value="InterPro"/>
</dbReference>
<feature type="region of interest" description="Disordered" evidence="3">
    <location>
        <begin position="568"/>
        <end position="619"/>
    </location>
</feature>
<dbReference type="Gene3D" id="3.90.228.10">
    <property type="match status" value="1"/>
</dbReference>
<dbReference type="Pfam" id="PF01142">
    <property type="entry name" value="TruD"/>
    <property type="match status" value="2"/>
</dbReference>
<dbReference type="CDD" id="cd02576">
    <property type="entry name" value="PseudoU_synth_ScPUS7"/>
    <property type="match status" value="1"/>
</dbReference>
<dbReference type="GO" id="GO:0009982">
    <property type="term" value="F:pseudouridine synthase activity"/>
    <property type="evidence" value="ECO:0007669"/>
    <property type="project" value="InterPro"/>
</dbReference>
<evidence type="ECO:0000256" key="1">
    <source>
        <dbReference type="ARBA" id="ARBA00007953"/>
    </source>
</evidence>
<dbReference type="PANTHER" id="PTHR13326:SF21">
    <property type="entry name" value="PSEUDOURIDYLATE SYNTHASE PUS7L"/>
    <property type="match status" value="1"/>
</dbReference>
<evidence type="ECO:0000313" key="6">
    <source>
        <dbReference type="Proteomes" id="UP000664859"/>
    </source>
</evidence>
<dbReference type="Gene3D" id="6.20.320.10">
    <property type="match status" value="1"/>
</dbReference>
<dbReference type="InterPro" id="IPR001656">
    <property type="entry name" value="PsdUridine_synth_TruD"/>
</dbReference>
<dbReference type="PANTHER" id="PTHR13326">
    <property type="entry name" value="TRNA PSEUDOURIDINE SYNTHASE D"/>
    <property type="match status" value="1"/>
</dbReference>
<dbReference type="InterPro" id="IPR011760">
    <property type="entry name" value="PsdUridine_synth_TruD_insert"/>
</dbReference>
<evidence type="ECO:0000256" key="2">
    <source>
        <dbReference type="ARBA" id="ARBA00023235"/>
    </source>
</evidence>
<keyword evidence="2" id="KW-0413">Isomerase</keyword>
<organism evidence="5 6">
    <name type="scientific">Tribonema minus</name>
    <dbReference type="NCBI Taxonomy" id="303371"/>
    <lineage>
        <taxon>Eukaryota</taxon>
        <taxon>Sar</taxon>
        <taxon>Stramenopiles</taxon>
        <taxon>Ochrophyta</taxon>
        <taxon>PX clade</taxon>
        <taxon>Xanthophyceae</taxon>
        <taxon>Tribonematales</taxon>
        <taxon>Tribonemataceae</taxon>
        <taxon>Tribonema</taxon>
    </lineage>
</organism>
<dbReference type="OrthoDB" id="447290at2759"/>
<reference evidence="5" key="1">
    <citation type="submission" date="2021-02" db="EMBL/GenBank/DDBJ databases">
        <title>First Annotated Genome of the Yellow-green Alga Tribonema minus.</title>
        <authorList>
            <person name="Mahan K.M."/>
        </authorList>
    </citation>
    <scope>NUCLEOTIDE SEQUENCE</scope>
    <source>
        <strain evidence="5">UTEX B ZZ1240</strain>
    </source>
</reference>
<evidence type="ECO:0000256" key="3">
    <source>
        <dbReference type="SAM" id="MobiDB-lite"/>
    </source>
</evidence>
<comment type="caution">
    <text evidence="5">The sequence shown here is derived from an EMBL/GenBank/DDBJ whole genome shotgun (WGS) entry which is preliminary data.</text>
</comment>
<accession>A0A836CLL9</accession>